<protein>
    <submittedName>
        <fullName evidence="1">Uncharacterized protein</fullName>
    </submittedName>
</protein>
<sequence>MPRVVPDQRSKFENEEFFRKLSRECEVRRGEEVERSRARTPTDRPGPGGRSARVGGRGSRRFVFNRAW</sequence>
<gene>
    <name evidence="1" type="ORF">K3G42_003733</name>
</gene>
<dbReference type="EMBL" id="CM037627">
    <property type="protein sequence ID" value="KAH7989149.1"/>
    <property type="molecule type" value="Genomic_DNA"/>
</dbReference>
<accession>A0ACB8EA43</accession>
<proteinExistence type="predicted"/>
<keyword evidence="2" id="KW-1185">Reference proteome</keyword>
<reference evidence="1" key="1">
    <citation type="submission" date="2021-08" db="EMBL/GenBank/DDBJ databases">
        <title>The first chromosome-level gecko genome reveals the dynamic sex chromosomes of Neotropical dwarf geckos (Sphaerodactylidae: Sphaerodactylus).</title>
        <authorList>
            <person name="Pinto B.J."/>
            <person name="Keating S.E."/>
            <person name="Gamble T."/>
        </authorList>
    </citation>
    <scope>NUCLEOTIDE SEQUENCE</scope>
    <source>
        <strain evidence="1">TG3544</strain>
    </source>
</reference>
<evidence type="ECO:0000313" key="1">
    <source>
        <dbReference type="EMBL" id="KAH7989149.1"/>
    </source>
</evidence>
<dbReference type="Proteomes" id="UP000827872">
    <property type="component" value="Linkage Group LG14"/>
</dbReference>
<name>A0ACB8EA43_9SAUR</name>
<comment type="caution">
    <text evidence="1">The sequence shown here is derived from an EMBL/GenBank/DDBJ whole genome shotgun (WGS) entry which is preliminary data.</text>
</comment>
<organism evidence="1 2">
    <name type="scientific">Sphaerodactylus townsendi</name>
    <dbReference type="NCBI Taxonomy" id="933632"/>
    <lineage>
        <taxon>Eukaryota</taxon>
        <taxon>Metazoa</taxon>
        <taxon>Chordata</taxon>
        <taxon>Craniata</taxon>
        <taxon>Vertebrata</taxon>
        <taxon>Euteleostomi</taxon>
        <taxon>Lepidosauria</taxon>
        <taxon>Squamata</taxon>
        <taxon>Bifurcata</taxon>
        <taxon>Gekkota</taxon>
        <taxon>Sphaerodactylidae</taxon>
        <taxon>Sphaerodactylus</taxon>
    </lineage>
</organism>
<evidence type="ECO:0000313" key="2">
    <source>
        <dbReference type="Proteomes" id="UP000827872"/>
    </source>
</evidence>